<accession>A0A016TRF1</accession>
<name>A0A016TRF1_9BILA</name>
<keyword evidence="2" id="KW-1185">Reference proteome</keyword>
<proteinExistence type="predicted"/>
<reference evidence="2" key="1">
    <citation type="journal article" date="2015" name="Nat. Genet.">
        <title>The genome and transcriptome of the zoonotic hookworm Ancylostoma ceylanicum identify infection-specific gene families.</title>
        <authorList>
            <person name="Schwarz E.M."/>
            <person name="Hu Y."/>
            <person name="Antoshechkin I."/>
            <person name="Miller M.M."/>
            <person name="Sternberg P.W."/>
            <person name="Aroian R.V."/>
        </authorList>
    </citation>
    <scope>NUCLEOTIDE SEQUENCE</scope>
    <source>
        <strain evidence="2">HY135</strain>
    </source>
</reference>
<dbReference type="STRING" id="53326.A0A016TRF1"/>
<dbReference type="OrthoDB" id="2248014at2759"/>
<dbReference type="SUPFAM" id="SSF54001">
    <property type="entry name" value="Cysteine proteinases"/>
    <property type="match status" value="1"/>
</dbReference>
<sequence length="136" mass="14937">MGTAFGVGGIESSYVNVDFEVVTDYLKYLLGKKTAVVVFLVKFTIRLPQALIIRIERVGVLPSGNVFKLADHVEFGETLDVRDFCFYRNKEADYNLAASRRPESTSRIVGGAASNERQLTRRGSSSGLAAPFGIIE</sequence>
<dbReference type="EMBL" id="JARK01001417">
    <property type="protein sequence ID" value="EYC05594.1"/>
    <property type="molecule type" value="Genomic_DNA"/>
</dbReference>
<evidence type="ECO:0000313" key="1">
    <source>
        <dbReference type="EMBL" id="EYC05594.1"/>
    </source>
</evidence>
<dbReference type="InterPro" id="IPR038765">
    <property type="entry name" value="Papain-like_cys_pep_sf"/>
</dbReference>
<protein>
    <submittedName>
        <fullName evidence="1">Uncharacterized protein</fullName>
    </submittedName>
</protein>
<gene>
    <name evidence="1" type="primary">Acey_s0081.g1465</name>
    <name evidence="1" type="ORF">Y032_0081g1465</name>
</gene>
<evidence type="ECO:0000313" key="2">
    <source>
        <dbReference type="Proteomes" id="UP000024635"/>
    </source>
</evidence>
<dbReference type="Proteomes" id="UP000024635">
    <property type="component" value="Unassembled WGS sequence"/>
</dbReference>
<dbReference type="AlphaFoldDB" id="A0A016TRF1"/>
<comment type="caution">
    <text evidence="1">The sequence shown here is derived from an EMBL/GenBank/DDBJ whole genome shotgun (WGS) entry which is preliminary data.</text>
</comment>
<organism evidence="1 2">
    <name type="scientific">Ancylostoma ceylanicum</name>
    <dbReference type="NCBI Taxonomy" id="53326"/>
    <lineage>
        <taxon>Eukaryota</taxon>
        <taxon>Metazoa</taxon>
        <taxon>Ecdysozoa</taxon>
        <taxon>Nematoda</taxon>
        <taxon>Chromadorea</taxon>
        <taxon>Rhabditida</taxon>
        <taxon>Rhabditina</taxon>
        <taxon>Rhabditomorpha</taxon>
        <taxon>Strongyloidea</taxon>
        <taxon>Ancylostomatidae</taxon>
        <taxon>Ancylostomatinae</taxon>
        <taxon>Ancylostoma</taxon>
    </lineage>
</organism>